<accession>A0ABC9TSG3</accession>
<organism evidence="2 3">
    <name type="scientific">[Clostridium] symbiosum ATCC 14940</name>
    <dbReference type="NCBI Taxonomy" id="411472"/>
    <lineage>
        <taxon>Bacteria</taxon>
        <taxon>Bacillati</taxon>
        <taxon>Bacillota</taxon>
        <taxon>Clostridia</taxon>
        <taxon>Lachnospirales</taxon>
        <taxon>Lachnospiraceae</taxon>
        <taxon>Otoolea</taxon>
    </lineage>
</organism>
<dbReference type="Pfam" id="PF14907">
    <property type="entry name" value="NTP_transf_5"/>
    <property type="match status" value="1"/>
</dbReference>
<reference evidence="2 3" key="1">
    <citation type="submission" date="2013-07" db="EMBL/GenBank/DDBJ databases">
        <authorList>
            <person name="Weinstock G."/>
            <person name="Sodergren E."/>
            <person name="Wylie T."/>
            <person name="Fulton L."/>
            <person name="Fulton R."/>
            <person name="Fronick C."/>
            <person name="O'Laughlin M."/>
            <person name="Godfrey J."/>
            <person name="Miner T."/>
            <person name="Herter B."/>
            <person name="Appelbaum E."/>
            <person name="Cordes M."/>
            <person name="Lek S."/>
            <person name="Wollam A."/>
            <person name="Pepin K.H."/>
            <person name="Palsikar V.B."/>
            <person name="Mitreva M."/>
            <person name="Wilson R.K."/>
        </authorList>
    </citation>
    <scope>NUCLEOTIDE SEQUENCE [LARGE SCALE GENOMIC DNA]</scope>
    <source>
        <strain evidence="2 3">ATCC 14940</strain>
    </source>
</reference>
<dbReference type="RefSeq" id="WP_021641523.1">
    <property type="nucleotide sequence ID" value="NZ_KE992859.1"/>
</dbReference>
<proteinExistence type="predicted"/>
<gene>
    <name evidence="2" type="ORF">CLOSYM_04301</name>
</gene>
<dbReference type="AlphaFoldDB" id="A0ABC9TSG3"/>
<dbReference type="EMBL" id="AWSU01000342">
    <property type="protein sequence ID" value="ERI74181.1"/>
    <property type="molecule type" value="Genomic_DNA"/>
</dbReference>
<name>A0ABC9TSG3_CLOSY</name>
<evidence type="ECO:0000313" key="2">
    <source>
        <dbReference type="EMBL" id="ERI74181.1"/>
    </source>
</evidence>
<feature type="region of interest" description="Disordered" evidence="1">
    <location>
        <begin position="400"/>
        <end position="424"/>
    </location>
</feature>
<comment type="caution">
    <text evidence="2">The sequence shown here is derived from an EMBL/GenBank/DDBJ whole genome shotgun (WGS) entry which is preliminary data.</text>
</comment>
<protein>
    <submittedName>
        <fullName evidence="2">Uncharacterized protein</fullName>
    </submittedName>
</protein>
<evidence type="ECO:0000256" key="1">
    <source>
        <dbReference type="SAM" id="MobiDB-lite"/>
    </source>
</evidence>
<evidence type="ECO:0000313" key="3">
    <source>
        <dbReference type="Proteomes" id="UP000016491"/>
    </source>
</evidence>
<feature type="compositionally biased region" description="Basic and acidic residues" evidence="1">
    <location>
        <begin position="400"/>
        <end position="416"/>
    </location>
</feature>
<dbReference type="InterPro" id="IPR039498">
    <property type="entry name" value="NTP_transf_5"/>
</dbReference>
<dbReference type="Proteomes" id="UP000016491">
    <property type="component" value="Unassembled WGS sequence"/>
</dbReference>
<sequence length="424" mass="50349">MVYNSMEMDYLLSLLKAVLNNEAAGDTGNRHDWGLIFNMSAYHRVQTMVCYALLFNESMPPEWRERYGARFRELVTKDAAYRKMVHGILGMLEKDDIPSVLLPPQDVKGLYPQSDMREVDGLSFLVREDREGRLFQTMYAGGFRYEGESLQGGHRFVASDGWHITAYVHLFRCDRKMERLFANLWERIHKAGGENELYCMDPEDRYLLMVCWSAVRFSFSQVDIRDAVDIYLYLQSYGQGLNWAYIDQRLAECDVLDFSRGLRALAWLWFAKFPREMKNNGYLDMEEYILSKGMYAKEACMKLLPLMARLEIWKIKEERKVRVLAVLHWLFPQRKYMIGLYPVLEHHPWLLWFCWIRRLIHIPFRRLRQRVERAVQSFFFLIFPYLERILSRWERRGRAAKEEKRGRAGEDGKGSNESRSGGWI</sequence>